<evidence type="ECO:0000313" key="9">
    <source>
        <dbReference type="Proteomes" id="UP000441585"/>
    </source>
</evidence>
<dbReference type="PRINTS" id="PR00502">
    <property type="entry name" value="NUDIXFAMILY"/>
</dbReference>
<evidence type="ECO:0000256" key="3">
    <source>
        <dbReference type="ARBA" id="ARBA00022723"/>
    </source>
</evidence>
<dbReference type="GO" id="GO:0016818">
    <property type="term" value="F:hydrolase activity, acting on acid anhydrides, in phosphorus-containing anhydrides"/>
    <property type="evidence" value="ECO:0007669"/>
    <property type="project" value="TreeGrafter"/>
</dbReference>
<dbReference type="GO" id="GO:0005737">
    <property type="term" value="C:cytoplasm"/>
    <property type="evidence" value="ECO:0007669"/>
    <property type="project" value="TreeGrafter"/>
</dbReference>
<reference evidence="8 9" key="1">
    <citation type="submission" date="2019-11" db="EMBL/GenBank/DDBJ databases">
        <title>Bacillus idriensis genome.</title>
        <authorList>
            <person name="Konopka E.N."/>
            <person name="Newman J.D."/>
        </authorList>
    </citation>
    <scope>NUCLEOTIDE SEQUENCE [LARGE SCALE GENOMIC DNA]</scope>
    <source>
        <strain evidence="8 9">DSM 19097</strain>
    </source>
</reference>
<dbReference type="Pfam" id="PF00293">
    <property type="entry name" value="NUDIX"/>
    <property type="match status" value="1"/>
</dbReference>
<proteinExistence type="inferred from homology"/>
<dbReference type="PROSITE" id="PS51462">
    <property type="entry name" value="NUDIX"/>
    <property type="match status" value="1"/>
</dbReference>
<dbReference type="CDD" id="cd02883">
    <property type="entry name" value="NUDIX_Hydrolase"/>
    <property type="match status" value="1"/>
</dbReference>
<comment type="similarity">
    <text evidence="2 6">Belongs to the Nudix hydrolase family.</text>
</comment>
<comment type="cofactor">
    <cofactor evidence="1">
        <name>Mg(2+)</name>
        <dbReference type="ChEBI" id="CHEBI:18420"/>
    </cofactor>
</comment>
<evidence type="ECO:0000259" key="7">
    <source>
        <dbReference type="PROSITE" id="PS51462"/>
    </source>
</evidence>
<comment type="caution">
    <text evidence="8">The sequence shown here is derived from an EMBL/GenBank/DDBJ whole genome shotgun (WGS) entry which is preliminary data.</text>
</comment>
<dbReference type="Gene3D" id="3.90.79.10">
    <property type="entry name" value="Nucleoside Triphosphate Pyrophosphohydrolase"/>
    <property type="match status" value="1"/>
</dbReference>
<evidence type="ECO:0000256" key="6">
    <source>
        <dbReference type="RuleBase" id="RU003476"/>
    </source>
</evidence>
<organism evidence="8 9">
    <name type="scientific">Metabacillus idriensis</name>
    <dbReference type="NCBI Taxonomy" id="324768"/>
    <lineage>
        <taxon>Bacteria</taxon>
        <taxon>Bacillati</taxon>
        <taxon>Bacillota</taxon>
        <taxon>Bacilli</taxon>
        <taxon>Bacillales</taxon>
        <taxon>Bacillaceae</taxon>
        <taxon>Metabacillus</taxon>
    </lineage>
</organism>
<name>A0A6I2MAZ0_9BACI</name>
<dbReference type="PANTHER" id="PTHR43758">
    <property type="entry name" value="7,8-DIHYDRO-8-OXOGUANINE TRIPHOSPHATASE"/>
    <property type="match status" value="1"/>
</dbReference>
<dbReference type="SUPFAM" id="SSF55811">
    <property type="entry name" value="Nudix"/>
    <property type="match status" value="1"/>
</dbReference>
<evidence type="ECO:0000313" key="8">
    <source>
        <dbReference type="EMBL" id="MRX54497.1"/>
    </source>
</evidence>
<dbReference type="PROSITE" id="PS00893">
    <property type="entry name" value="NUDIX_BOX"/>
    <property type="match status" value="1"/>
</dbReference>
<evidence type="ECO:0000256" key="4">
    <source>
        <dbReference type="ARBA" id="ARBA00022801"/>
    </source>
</evidence>
<dbReference type="EMBL" id="WKKF01000002">
    <property type="protein sequence ID" value="MRX54497.1"/>
    <property type="molecule type" value="Genomic_DNA"/>
</dbReference>
<keyword evidence="3" id="KW-0479">Metal-binding</keyword>
<evidence type="ECO:0000256" key="5">
    <source>
        <dbReference type="ARBA" id="ARBA00022842"/>
    </source>
</evidence>
<dbReference type="AlphaFoldDB" id="A0A6I2MAZ0"/>
<evidence type="ECO:0000256" key="2">
    <source>
        <dbReference type="ARBA" id="ARBA00005582"/>
    </source>
</evidence>
<dbReference type="GO" id="GO:0046872">
    <property type="term" value="F:metal ion binding"/>
    <property type="evidence" value="ECO:0007669"/>
    <property type="project" value="UniProtKB-KW"/>
</dbReference>
<feature type="domain" description="Nudix hydrolase" evidence="7">
    <location>
        <begin position="1"/>
        <end position="128"/>
    </location>
</feature>
<dbReference type="RefSeq" id="WP_170292774.1">
    <property type="nucleotide sequence ID" value="NZ_CAJGAA010000002.1"/>
</dbReference>
<dbReference type="InterPro" id="IPR000086">
    <property type="entry name" value="NUDIX_hydrolase_dom"/>
</dbReference>
<dbReference type="InterPro" id="IPR020476">
    <property type="entry name" value="Nudix_hydrolase"/>
</dbReference>
<protein>
    <submittedName>
        <fullName evidence="8">NUDIX domain-containing protein</fullName>
    </submittedName>
</protein>
<accession>A0A6I2MAZ0</accession>
<keyword evidence="5" id="KW-0460">Magnesium</keyword>
<gene>
    <name evidence="8" type="ORF">GJU41_10985</name>
</gene>
<keyword evidence="4 6" id="KW-0378">Hydrolase</keyword>
<dbReference type="Proteomes" id="UP000441585">
    <property type="component" value="Unassembled WGS sequence"/>
</dbReference>
<dbReference type="InterPro" id="IPR020084">
    <property type="entry name" value="NUDIX_hydrolase_CS"/>
</dbReference>
<evidence type="ECO:0000256" key="1">
    <source>
        <dbReference type="ARBA" id="ARBA00001946"/>
    </source>
</evidence>
<dbReference type="InterPro" id="IPR015797">
    <property type="entry name" value="NUDIX_hydrolase-like_dom_sf"/>
</dbReference>
<dbReference type="PANTHER" id="PTHR43758:SF8">
    <property type="entry name" value="8-OXO-DGTP DIPHOSPHATASE YTKD-RELATED"/>
    <property type="match status" value="1"/>
</dbReference>
<keyword evidence="9" id="KW-1185">Reference proteome</keyword>
<sequence length="135" mass="15765">MQKVFSRVLIKDNNDNILVVQDRANIWNFPGGKKEIGETPFECAKREVIEEIGLHIHNLTEIFQGNYRFEDIQWRGHFYFANCVSGIPSMNELDKIKGIQFINSFDSADFPKELLEITKQLFESPLLKEKSTIWN</sequence>